<dbReference type="GO" id="GO:0006281">
    <property type="term" value="P:DNA repair"/>
    <property type="evidence" value="ECO:0007669"/>
    <property type="project" value="UniProtKB-KW"/>
</dbReference>
<evidence type="ECO:0000256" key="5">
    <source>
        <dbReference type="ARBA" id="ARBA00023242"/>
    </source>
</evidence>
<name>A0A6I8TTE8_AEDAE</name>
<keyword evidence="3" id="KW-0378">Hydrolase</keyword>
<dbReference type="EnsemblMetazoa" id="AAEL025882-RA">
    <property type="protein sequence ID" value="AAEL025882-PA"/>
    <property type="gene ID" value="AAEL025882"/>
</dbReference>
<dbReference type="InterPro" id="IPR023214">
    <property type="entry name" value="HAD_sf"/>
</dbReference>
<dbReference type="Pfam" id="PF13671">
    <property type="entry name" value="AAA_33"/>
    <property type="match status" value="1"/>
</dbReference>
<dbReference type="InterPro" id="IPR006551">
    <property type="entry name" value="Polynucleotide_phosphatase"/>
</dbReference>
<sequence>MSNPLKECFIKPLTDRHPPIRIDSERKIIGRSPETLIQDPCCSRQQVCLKANFKGGFVLVKSLGSNPSVLNGKQLEKNMGYEAYDGDILELLPGQHQYTFVFKFDEKTDSKDRKSKEKKDDKGKSNGDDKERRDSHKRSLSKSDSKGDSQRKKKKRDERNGSSSSSSRSISIDRDGGSKKTPVPAAEDRWEDIDSKLLYIFTSKDVIASDKVAAYDLDGTLIKTKSGNVFPKTIDDWQIAYPEVPGKLKSLHKNGFKIVLFTNQAGISKGKLKIEDFKQKIGSIQAKLNVPFQVFVSTGKGKYRKPLTGMWDALTQLKNDGIKVDRARSFYVGDAAGRPEQKKPVKRKKDFSCGDRLMAINVGIPFFIPEVHFQNAKDHEWTKPEFEPKVALECRELLSPSGSKLVSSQPEVIIMIGFPGSGKSHFVKNHLEPKGYVSINRDTLGSWQKCTSLLESTLRSGKRAVVDNTNPDAESRKRFVEIAKKMKVPCRCFKMSASYKQAKHNNAFRELTNRNHASINDMVFNMYKSKYQEPTKEEGFEEIVKVNFLPKFESAADEKLYKMYLLES</sequence>
<dbReference type="GO" id="GO:0003690">
    <property type="term" value="F:double-stranded DNA binding"/>
    <property type="evidence" value="ECO:0007669"/>
    <property type="project" value="TreeGrafter"/>
</dbReference>
<dbReference type="SUPFAM" id="SSF52540">
    <property type="entry name" value="P-loop containing nucleoside triphosphate hydrolases"/>
    <property type="match status" value="1"/>
</dbReference>
<feature type="domain" description="PNK FHA" evidence="7">
    <location>
        <begin position="8"/>
        <end position="77"/>
    </location>
</feature>
<dbReference type="GO" id="GO:0005634">
    <property type="term" value="C:nucleus"/>
    <property type="evidence" value="ECO:0007669"/>
    <property type="project" value="UniProtKB-SubCell"/>
</dbReference>
<dbReference type="InterPro" id="IPR008984">
    <property type="entry name" value="SMAD_FHA_dom_sf"/>
</dbReference>
<evidence type="ECO:0000313" key="8">
    <source>
        <dbReference type="EnsemblMetazoa" id="AAEL025882-PA"/>
    </source>
</evidence>
<dbReference type="Pfam" id="PF17913">
    <property type="entry name" value="FHA_2"/>
    <property type="match status" value="1"/>
</dbReference>
<dbReference type="NCBIfam" id="TIGR01663">
    <property type="entry name" value="PNK-3'Pase"/>
    <property type="match status" value="1"/>
</dbReference>
<dbReference type="InterPro" id="IPR006549">
    <property type="entry name" value="HAD-SF_hydro_IIIA"/>
</dbReference>
<dbReference type="Gene3D" id="3.40.50.1000">
    <property type="entry name" value="HAD superfamily/HAD-like"/>
    <property type="match status" value="1"/>
</dbReference>
<evidence type="ECO:0000313" key="9">
    <source>
        <dbReference type="Proteomes" id="UP000008820"/>
    </source>
</evidence>
<dbReference type="NCBIfam" id="TIGR01662">
    <property type="entry name" value="HAD-SF-IIIA"/>
    <property type="match status" value="1"/>
</dbReference>
<dbReference type="PANTHER" id="PTHR12083:SF9">
    <property type="entry name" value="BIFUNCTIONAL POLYNUCLEOTIDE PHOSPHATASE_KINASE"/>
    <property type="match status" value="1"/>
</dbReference>
<dbReference type="InterPro" id="IPR041388">
    <property type="entry name" value="FHA_2"/>
</dbReference>
<evidence type="ECO:0000256" key="4">
    <source>
        <dbReference type="ARBA" id="ARBA00023204"/>
    </source>
</evidence>
<dbReference type="GO" id="GO:0046403">
    <property type="term" value="F:polynucleotide 3'-phosphatase activity"/>
    <property type="evidence" value="ECO:0007669"/>
    <property type="project" value="InterPro"/>
</dbReference>
<dbReference type="NCBIfam" id="TIGR01664">
    <property type="entry name" value="DNA-3'-Pase"/>
    <property type="match status" value="1"/>
</dbReference>
<evidence type="ECO:0000259" key="7">
    <source>
        <dbReference type="Pfam" id="PF17913"/>
    </source>
</evidence>
<comment type="subcellular location">
    <subcellularLocation>
        <location evidence="1">Nucleus</location>
    </subcellularLocation>
</comment>
<dbReference type="GO" id="GO:0046404">
    <property type="term" value="F:ATP-dependent polydeoxyribonucleotide 5'-hydroxyl-kinase activity"/>
    <property type="evidence" value="ECO:0007669"/>
    <property type="project" value="InterPro"/>
</dbReference>
<dbReference type="Gene3D" id="3.40.50.300">
    <property type="entry name" value="P-loop containing nucleotide triphosphate hydrolases"/>
    <property type="match status" value="1"/>
</dbReference>
<evidence type="ECO:0000256" key="1">
    <source>
        <dbReference type="ARBA" id="ARBA00004123"/>
    </source>
</evidence>
<proteinExistence type="predicted"/>
<dbReference type="InterPro" id="IPR006550">
    <property type="entry name" value="PNKP"/>
</dbReference>
<evidence type="ECO:0000256" key="3">
    <source>
        <dbReference type="ARBA" id="ARBA00022801"/>
    </source>
</evidence>
<keyword evidence="2" id="KW-0227">DNA damage</keyword>
<dbReference type="AlphaFoldDB" id="A0A6I8TTE8"/>
<feature type="compositionally biased region" description="Basic and acidic residues" evidence="6">
    <location>
        <begin position="141"/>
        <end position="150"/>
    </location>
</feature>
<dbReference type="Pfam" id="PF08645">
    <property type="entry name" value="PNK3P"/>
    <property type="match status" value="1"/>
</dbReference>
<dbReference type="InterPro" id="IPR027417">
    <property type="entry name" value="P-loop_NTPase"/>
</dbReference>
<dbReference type="Proteomes" id="UP000008820">
    <property type="component" value="Chromosome 3"/>
</dbReference>
<dbReference type="FunCoup" id="A0A6I8TTE8">
    <property type="interactions" value="1151"/>
</dbReference>
<dbReference type="InterPro" id="IPR013954">
    <property type="entry name" value="PNK3P"/>
</dbReference>
<dbReference type="PANTHER" id="PTHR12083">
    <property type="entry name" value="BIFUNCTIONAL POLYNUCLEOTIDE PHOSPHATASE/KINASE"/>
    <property type="match status" value="1"/>
</dbReference>
<dbReference type="InterPro" id="IPR036412">
    <property type="entry name" value="HAD-like_sf"/>
</dbReference>
<dbReference type="InParanoid" id="A0A6I8TTE8"/>
<dbReference type="SUPFAM" id="SSF49879">
    <property type="entry name" value="SMAD/FHA domain"/>
    <property type="match status" value="1"/>
</dbReference>
<feature type="compositionally biased region" description="Basic and acidic residues" evidence="6">
    <location>
        <begin position="111"/>
        <end position="134"/>
    </location>
</feature>
<keyword evidence="9" id="KW-1185">Reference proteome</keyword>
<evidence type="ECO:0000256" key="6">
    <source>
        <dbReference type="SAM" id="MobiDB-lite"/>
    </source>
</evidence>
<gene>
    <name evidence="8" type="primary">5563694</name>
</gene>
<dbReference type="Gene3D" id="2.60.200.20">
    <property type="match status" value="1"/>
</dbReference>
<dbReference type="OrthoDB" id="19045at2759"/>
<keyword evidence="4" id="KW-0234">DNA repair</keyword>
<dbReference type="FunFam" id="3.40.50.1000:FF:000078">
    <property type="entry name" value="Bifunctional polynucleotide phosphatase/kinase"/>
    <property type="match status" value="1"/>
</dbReference>
<reference evidence="8" key="2">
    <citation type="submission" date="2020-05" db="UniProtKB">
        <authorList>
            <consortium name="EnsemblMetazoa"/>
        </authorList>
    </citation>
    <scope>IDENTIFICATION</scope>
    <source>
        <strain evidence="8">LVP_AGWG</strain>
    </source>
</reference>
<organism evidence="8 9">
    <name type="scientific">Aedes aegypti</name>
    <name type="common">Yellowfever mosquito</name>
    <name type="synonym">Culex aegypti</name>
    <dbReference type="NCBI Taxonomy" id="7159"/>
    <lineage>
        <taxon>Eukaryota</taxon>
        <taxon>Metazoa</taxon>
        <taxon>Ecdysozoa</taxon>
        <taxon>Arthropoda</taxon>
        <taxon>Hexapoda</taxon>
        <taxon>Insecta</taxon>
        <taxon>Pterygota</taxon>
        <taxon>Neoptera</taxon>
        <taxon>Endopterygota</taxon>
        <taxon>Diptera</taxon>
        <taxon>Nematocera</taxon>
        <taxon>Culicoidea</taxon>
        <taxon>Culicidae</taxon>
        <taxon>Culicinae</taxon>
        <taxon>Aedini</taxon>
        <taxon>Aedes</taxon>
        <taxon>Stegomyia</taxon>
    </lineage>
</organism>
<keyword evidence="5" id="KW-0539">Nucleus</keyword>
<reference evidence="8 9" key="1">
    <citation type="submission" date="2017-06" db="EMBL/GenBank/DDBJ databases">
        <title>Aedes aegypti genome working group (AGWG) sequencing and assembly.</title>
        <authorList>
            <consortium name="Aedes aegypti Genome Working Group (AGWG)"/>
            <person name="Matthews B.J."/>
        </authorList>
    </citation>
    <scope>NUCLEOTIDE SEQUENCE [LARGE SCALE GENOMIC DNA]</scope>
    <source>
        <strain evidence="8 9">LVP_AGWG</strain>
    </source>
</reference>
<feature type="region of interest" description="Disordered" evidence="6">
    <location>
        <begin position="111"/>
        <end position="186"/>
    </location>
</feature>
<evidence type="ECO:0000256" key="2">
    <source>
        <dbReference type="ARBA" id="ARBA00022763"/>
    </source>
</evidence>
<dbReference type="SUPFAM" id="SSF56784">
    <property type="entry name" value="HAD-like"/>
    <property type="match status" value="1"/>
</dbReference>
<dbReference type="CDD" id="cd01625">
    <property type="entry name" value="HAD_PNP"/>
    <property type="match status" value="1"/>
</dbReference>
<dbReference type="FunFam" id="3.40.50.300:FF:000737">
    <property type="entry name" value="Bifunctional polynucleotide phosphatase/kinase"/>
    <property type="match status" value="1"/>
</dbReference>
<protein>
    <recommendedName>
        <fullName evidence="7">PNK FHA domain-containing protein</fullName>
    </recommendedName>
</protein>
<accession>A0A6I8TTE8</accession>